<evidence type="ECO:0000313" key="2">
    <source>
        <dbReference type="Proteomes" id="UP000824264"/>
    </source>
</evidence>
<dbReference type="Proteomes" id="UP000824264">
    <property type="component" value="Unassembled WGS sequence"/>
</dbReference>
<gene>
    <name evidence="1" type="ORF">H9874_03140</name>
</gene>
<accession>A0A9D1QZN6</accession>
<evidence type="ECO:0000313" key="1">
    <source>
        <dbReference type="EMBL" id="HIW78125.1"/>
    </source>
</evidence>
<protein>
    <submittedName>
        <fullName evidence="1">Uncharacterized protein</fullName>
    </submittedName>
</protein>
<dbReference type="AlphaFoldDB" id="A0A9D1QZN6"/>
<sequence length="84" mass="8963">MRKLTLSGQTFTINPLKGKDLKALKSQGFDLMSGGYSISDGMDAVFTAAGLDTAQTDELPFPDILALHKAIVGETFGVAEEEKN</sequence>
<proteinExistence type="predicted"/>
<name>A0A9D1QZN6_9BACT</name>
<dbReference type="EMBL" id="DXGI01000110">
    <property type="protein sequence ID" value="HIW78125.1"/>
    <property type="molecule type" value="Genomic_DNA"/>
</dbReference>
<reference evidence="1" key="2">
    <citation type="submission" date="2021-04" db="EMBL/GenBank/DDBJ databases">
        <authorList>
            <person name="Gilroy R."/>
        </authorList>
    </citation>
    <scope>NUCLEOTIDE SEQUENCE</scope>
    <source>
        <strain evidence="1">ChiSxjej5B17-1746</strain>
    </source>
</reference>
<organism evidence="1 2">
    <name type="scientific">Candidatus Bilophila faecipullorum</name>
    <dbReference type="NCBI Taxonomy" id="2838482"/>
    <lineage>
        <taxon>Bacteria</taxon>
        <taxon>Pseudomonadati</taxon>
        <taxon>Thermodesulfobacteriota</taxon>
        <taxon>Desulfovibrionia</taxon>
        <taxon>Desulfovibrionales</taxon>
        <taxon>Desulfovibrionaceae</taxon>
        <taxon>Bilophila</taxon>
    </lineage>
</organism>
<comment type="caution">
    <text evidence="1">The sequence shown here is derived from an EMBL/GenBank/DDBJ whole genome shotgun (WGS) entry which is preliminary data.</text>
</comment>
<reference evidence="1" key="1">
    <citation type="journal article" date="2021" name="PeerJ">
        <title>Extensive microbial diversity within the chicken gut microbiome revealed by metagenomics and culture.</title>
        <authorList>
            <person name="Gilroy R."/>
            <person name="Ravi A."/>
            <person name="Getino M."/>
            <person name="Pursley I."/>
            <person name="Horton D.L."/>
            <person name="Alikhan N.F."/>
            <person name="Baker D."/>
            <person name="Gharbi K."/>
            <person name="Hall N."/>
            <person name="Watson M."/>
            <person name="Adriaenssens E.M."/>
            <person name="Foster-Nyarko E."/>
            <person name="Jarju S."/>
            <person name="Secka A."/>
            <person name="Antonio M."/>
            <person name="Oren A."/>
            <person name="Chaudhuri R.R."/>
            <person name="La Ragione R."/>
            <person name="Hildebrand F."/>
            <person name="Pallen M.J."/>
        </authorList>
    </citation>
    <scope>NUCLEOTIDE SEQUENCE</scope>
    <source>
        <strain evidence="1">ChiSxjej5B17-1746</strain>
    </source>
</reference>